<dbReference type="Gene3D" id="1.10.287.130">
    <property type="match status" value="1"/>
</dbReference>
<keyword evidence="18" id="KW-1185">Reference proteome</keyword>
<evidence type="ECO:0000313" key="17">
    <source>
        <dbReference type="EMBL" id="AJQ92635.1"/>
    </source>
</evidence>
<dbReference type="PROSITE" id="PS50885">
    <property type="entry name" value="HAMP"/>
    <property type="match status" value="1"/>
</dbReference>
<organism evidence="17 18">
    <name type="scientific">Gynuella sunshinyii YC6258</name>
    <dbReference type="NCBI Taxonomy" id="1445510"/>
    <lineage>
        <taxon>Bacteria</taxon>
        <taxon>Pseudomonadati</taxon>
        <taxon>Pseudomonadota</taxon>
        <taxon>Gammaproteobacteria</taxon>
        <taxon>Oceanospirillales</taxon>
        <taxon>Saccharospirillaceae</taxon>
        <taxon>Gynuella</taxon>
    </lineage>
</organism>
<comment type="catalytic activity">
    <reaction evidence="1">
        <text>ATP + protein L-histidine = ADP + protein N-phospho-L-histidine.</text>
        <dbReference type="EC" id="2.7.13.3"/>
    </reaction>
</comment>
<evidence type="ECO:0000256" key="11">
    <source>
        <dbReference type="ARBA" id="ARBA00022989"/>
    </source>
</evidence>
<dbReference type="InterPro" id="IPR050398">
    <property type="entry name" value="HssS/ArlS-like"/>
</dbReference>
<evidence type="ECO:0000256" key="8">
    <source>
        <dbReference type="ARBA" id="ARBA00022741"/>
    </source>
</evidence>
<keyword evidence="13 14" id="KW-0472">Membrane</keyword>
<comment type="subcellular location">
    <subcellularLocation>
        <location evidence="2">Cell membrane</location>
        <topology evidence="2">Multi-pass membrane protein</topology>
    </subcellularLocation>
</comment>
<keyword evidence="10" id="KW-0067">ATP-binding</keyword>
<name>A0A0C5UZ76_9GAMM</name>
<dbReference type="GO" id="GO:0005886">
    <property type="term" value="C:plasma membrane"/>
    <property type="evidence" value="ECO:0007669"/>
    <property type="project" value="UniProtKB-SubCell"/>
</dbReference>
<keyword evidence="6" id="KW-0808">Transferase</keyword>
<dbReference type="InterPro" id="IPR003661">
    <property type="entry name" value="HisK_dim/P_dom"/>
</dbReference>
<dbReference type="SMART" id="SM00304">
    <property type="entry name" value="HAMP"/>
    <property type="match status" value="1"/>
</dbReference>
<evidence type="ECO:0000256" key="6">
    <source>
        <dbReference type="ARBA" id="ARBA00022679"/>
    </source>
</evidence>
<dbReference type="PATRIC" id="fig|1445510.3.peg.573"/>
<evidence type="ECO:0000313" key="18">
    <source>
        <dbReference type="Proteomes" id="UP000032266"/>
    </source>
</evidence>
<dbReference type="EMBL" id="CP007142">
    <property type="protein sequence ID" value="AJQ92635.1"/>
    <property type="molecule type" value="Genomic_DNA"/>
</dbReference>
<dbReference type="KEGG" id="gsn:YC6258_00585"/>
<dbReference type="SMART" id="SM00388">
    <property type="entry name" value="HisKA"/>
    <property type="match status" value="1"/>
</dbReference>
<dbReference type="PROSITE" id="PS50109">
    <property type="entry name" value="HIS_KIN"/>
    <property type="match status" value="1"/>
</dbReference>
<keyword evidence="4" id="KW-1003">Cell membrane</keyword>
<dbReference type="Pfam" id="PF02518">
    <property type="entry name" value="HATPase_c"/>
    <property type="match status" value="1"/>
</dbReference>
<dbReference type="PANTHER" id="PTHR45528:SF1">
    <property type="entry name" value="SENSOR HISTIDINE KINASE CPXA"/>
    <property type="match status" value="1"/>
</dbReference>
<evidence type="ECO:0000256" key="7">
    <source>
        <dbReference type="ARBA" id="ARBA00022692"/>
    </source>
</evidence>
<dbReference type="InterPro" id="IPR005467">
    <property type="entry name" value="His_kinase_dom"/>
</dbReference>
<dbReference type="CDD" id="cd00082">
    <property type="entry name" value="HisKA"/>
    <property type="match status" value="1"/>
</dbReference>
<dbReference type="Pfam" id="PF00512">
    <property type="entry name" value="HisKA"/>
    <property type="match status" value="1"/>
</dbReference>
<dbReference type="AlphaFoldDB" id="A0A0C5UZ76"/>
<dbReference type="SUPFAM" id="SSF55874">
    <property type="entry name" value="ATPase domain of HSP90 chaperone/DNA topoisomerase II/histidine kinase"/>
    <property type="match status" value="1"/>
</dbReference>
<dbReference type="HOGENOM" id="CLU_000445_89_6_6"/>
<dbReference type="Gene3D" id="6.10.340.10">
    <property type="match status" value="1"/>
</dbReference>
<feature type="domain" description="HAMP" evidence="16">
    <location>
        <begin position="141"/>
        <end position="193"/>
    </location>
</feature>
<protein>
    <recommendedName>
        <fullName evidence="3">histidine kinase</fullName>
        <ecNumber evidence="3">2.7.13.3</ecNumber>
    </recommendedName>
</protein>
<evidence type="ECO:0000259" key="16">
    <source>
        <dbReference type="PROSITE" id="PS50885"/>
    </source>
</evidence>
<keyword evidence="11 14" id="KW-1133">Transmembrane helix</keyword>
<dbReference type="InterPro" id="IPR003594">
    <property type="entry name" value="HATPase_dom"/>
</dbReference>
<dbReference type="InterPro" id="IPR004358">
    <property type="entry name" value="Sig_transdc_His_kin-like_C"/>
</dbReference>
<dbReference type="InterPro" id="IPR003660">
    <property type="entry name" value="HAMP_dom"/>
</dbReference>
<feature type="transmembrane region" description="Helical" evidence="14">
    <location>
        <begin position="122"/>
        <end position="140"/>
    </location>
</feature>
<evidence type="ECO:0000256" key="10">
    <source>
        <dbReference type="ARBA" id="ARBA00022840"/>
    </source>
</evidence>
<keyword evidence="9 17" id="KW-0418">Kinase</keyword>
<reference evidence="17 18" key="1">
    <citation type="submission" date="2014-01" db="EMBL/GenBank/DDBJ databases">
        <title>Full genme sequencing of cellulolytic bacterium Gynuella sunshinyii YC6258T gen. nov., sp. nov.</title>
        <authorList>
            <person name="Khan H."/>
            <person name="Chung E.J."/>
            <person name="Chung Y.R."/>
        </authorList>
    </citation>
    <scope>NUCLEOTIDE SEQUENCE [LARGE SCALE GENOMIC DNA]</scope>
    <source>
        <strain evidence="17 18">YC6258</strain>
    </source>
</reference>
<dbReference type="SUPFAM" id="SSF158472">
    <property type="entry name" value="HAMP domain-like"/>
    <property type="match status" value="1"/>
</dbReference>
<gene>
    <name evidence="17" type="ORF">YC6258_00585</name>
</gene>
<sequence length="414" mass="46996">MSDDIWKNFVRSSLAFNDRERNFRPENEKPPGPRYFDYEPPFDPGVLPDKPMPPPELFRRLILTDSNKHILHGQLPDDGSKIIWLPIRDDDQVMGYLGAIQRNTISDDMDLLFIKQRNAQTIWILLAAGLVSFLFAVPFANRLLKPIENIQKATRTLADGRFDVSLNTDRNDELGHLARDFNRLAKTLSQNLNARQKWVADISHELRTPIALLQAELEAMIDGVRKVDEASLISLNEEIIRLSFLINDLHELSMSDVGALTYNMQRCNMVGVLEANLETVANGIRISLELQSQAAHYEINGDERRLSQLVRNLVSNTNKYTDCPGTLLVRVSKQEHFVVIDWMDSKPGVPEASLTHIFDRLYRVDSSRNRATGGSGLGLSLVKNIVEAHNGKIMARHSEYGGLWIQIQFPEYGL</sequence>
<feature type="domain" description="Histidine kinase" evidence="15">
    <location>
        <begin position="201"/>
        <end position="413"/>
    </location>
</feature>
<evidence type="ECO:0000259" key="15">
    <source>
        <dbReference type="PROSITE" id="PS50109"/>
    </source>
</evidence>
<evidence type="ECO:0000256" key="12">
    <source>
        <dbReference type="ARBA" id="ARBA00023012"/>
    </source>
</evidence>
<evidence type="ECO:0000256" key="5">
    <source>
        <dbReference type="ARBA" id="ARBA00022553"/>
    </source>
</evidence>
<dbReference type="EC" id="2.7.13.3" evidence="3"/>
<keyword evidence="8" id="KW-0547">Nucleotide-binding</keyword>
<evidence type="ECO:0000256" key="9">
    <source>
        <dbReference type="ARBA" id="ARBA00022777"/>
    </source>
</evidence>
<evidence type="ECO:0000256" key="1">
    <source>
        <dbReference type="ARBA" id="ARBA00000085"/>
    </source>
</evidence>
<keyword evidence="7 14" id="KW-0812">Transmembrane</keyword>
<dbReference type="PANTHER" id="PTHR45528">
    <property type="entry name" value="SENSOR HISTIDINE KINASE CPXA"/>
    <property type="match status" value="1"/>
</dbReference>
<dbReference type="Gene3D" id="3.30.565.10">
    <property type="entry name" value="Histidine kinase-like ATPase, C-terminal domain"/>
    <property type="match status" value="1"/>
</dbReference>
<dbReference type="GO" id="GO:0000155">
    <property type="term" value="F:phosphorelay sensor kinase activity"/>
    <property type="evidence" value="ECO:0007669"/>
    <property type="project" value="InterPro"/>
</dbReference>
<dbReference type="STRING" id="1445510.YC6258_00585"/>
<dbReference type="SUPFAM" id="SSF47384">
    <property type="entry name" value="Homodimeric domain of signal transducing histidine kinase"/>
    <property type="match status" value="1"/>
</dbReference>
<dbReference type="InterPro" id="IPR036890">
    <property type="entry name" value="HATPase_C_sf"/>
</dbReference>
<dbReference type="InterPro" id="IPR036097">
    <property type="entry name" value="HisK_dim/P_sf"/>
</dbReference>
<dbReference type="SMART" id="SM00387">
    <property type="entry name" value="HATPase_c"/>
    <property type="match status" value="1"/>
</dbReference>
<proteinExistence type="predicted"/>
<evidence type="ECO:0000256" key="2">
    <source>
        <dbReference type="ARBA" id="ARBA00004651"/>
    </source>
</evidence>
<evidence type="ECO:0000256" key="14">
    <source>
        <dbReference type="SAM" id="Phobius"/>
    </source>
</evidence>
<dbReference type="PRINTS" id="PR00344">
    <property type="entry name" value="BCTRLSENSOR"/>
</dbReference>
<evidence type="ECO:0000256" key="3">
    <source>
        <dbReference type="ARBA" id="ARBA00012438"/>
    </source>
</evidence>
<accession>A0A0C5UZ76</accession>
<evidence type="ECO:0000256" key="4">
    <source>
        <dbReference type="ARBA" id="ARBA00022475"/>
    </source>
</evidence>
<dbReference type="CDD" id="cd06225">
    <property type="entry name" value="HAMP"/>
    <property type="match status" value="1"/>
</dbReference>
<keyword evidence="5" id="KW-0597">Phosphoprotein</keyword>
<dbReference type="GO" id="GO:0005524">
    <property type="term" value="F:ATP binding"/>
    <property type="evidence" value="ECO:0007669"/>
    <property type="project" value="UniProtKB-KW"/>
</dbReference>
<evidence type="ECO:0000256" key="13">
    <source>
        <dbReference type="ARBA" id="ARBA00023136"/>
    </source>
</evidence>
<dbReference type="Proteomes" id="UP000032266">
    <property type="component" value="Chromosome"/>
</dbReference>
<keyword evidence="12" id="KW-0902">Two-component regulatory system</keyword>
<dbReference type="Pfam" id="PF00672">
    <property type="entry name" value="HAMP"/>
    <property type="match status" value="1"/>
</dbReference>